<name>H8GPN1_METAL</name>
<keyword evidence="2" id="KW-1185">Reference proteome</keyword>
<organism evidence="1 2">
    <name type="scientific">Methylomicrobium album BG8</name>
    <dbReference type="NCBI Taxonomy" id="686340"/>
    <lineage>
        <taxon>Bacteria</taxon>
        <taxon>Pseudomonadati</taxon>
        <taxon>Pseudomonadota</taxon>
        <taxon>Gammaproteobacteria</taxon>
        <taxon>Methylococcales</taxon>
        <taxon>Methylococcaceae</taxon>
        <taxon>Methylomicrobium</taxon>
    </lineage>
</organism>
<evidence type="ECO:0000313" key="2">
    <source>
        <dbReference type="Proteomes" id="UP000005090"/>
    </source>
</evidence>
<dbReference type="Proteomes" id="UP000005090">
    <property type="component" value="Chromosome"/>
</dbReference>
<dbReference type="HOGENOM" id="CLU_1978902_0_0_6"/>
<dbReference type="EMBL" id="CM001475">
    <property type="protein sequence ID" value="EIC28493.1"/>
    <property type="molecule type" value="Genomic_DNA"/>
</dbReference>
<reference evidence="1 2" key="1">
    <citation type="journal article" date="2013" name="Genome Announc.">
        <title>Genome Sequence of the Obligate Gammaproteobacterial Methanotroph Methylomicrobium album Strain BG8.</title>
        <authorList>
            <person name="Kits K.D."/>
            <person name="Kalyuzhnaya M.G."/>
            <person name="Klotz M.G."/>
            <person name="Jetten M.S."/>
            <person name="Op den Camp H.J."/>
            <person name="Vuilleumier S."/>
            <person name="Bringel F."/>
            <person name="Dispirito A.A."/>
            <person name="Murrell J.C."/>
            <person name="Bruce D."/>
            <person name="Cheng J.F."/>
            <person name="Copeland A."/>
            <person name="Goodwin L."/>
            <person name="Hauser L."/>
            <person name="Lajus A."/>
            <person name="Land M.L."/>
            <person name="Lapidus A."/>
            <person name="Lucas S."/>
            <person name="Medigue C."/>
            <person name="Pitluck S."/>
            <person name="Woyke T."/>
            <person name="Zeytun A."/>
            <person name="Stein L.Y."/>
        </authorList>
    </citation>
    <scope>NUCLEOTIDE SEQUENCE [LARGE SCALE GENOMIC DNA]</scope>
    <source>
        <strain evidence="1 2">BG8</strain>
    </source>
</reference>
<proteinExistence type="predicted"/>
<sequence length="126" mass="14470">MFEPILRIFDFLSPNRTETRHQPPKPMAIPVDERLNTVQQCEHIFKKLDAVEAEVLSRIDNPEQAWPFLCRIRQLRRETQSDLLSLLPEGSWVFPIDSPTLDSPVRAANTRTGAPLQVFNGGRADY</sequence>
<dbReference type="AlphaFoldDB" id="H8GPN1"/>
<dbReference type="RefSeq" id="WP_005369565.1">
    <property type="nucleotide sequence ID" value="NZ_CM001475.1"/>
</dbReference>
<gene>
    <name evidence="1" type="ORF">Metal_0650</name>
</gene>
<evidence type="ECO:0000313" key="1">
    <source>
        <dbReference type="EMBL" id="EIC28493.1"/>
    </source>
</evidence>
<accession>H8GPN1</accession>
<protein>
    <submittedName>
        <fullName evidence="1">Uncharacterized protein</fullName>
    </submittedName>
</protein>